<sequence length="130" mass="14795">MKSMNYSSCYPAQATASPAPPMQPAVQSSINQKRQLQQFYLHKSFDLESDVEFLPLIPQDPVGAAIQMQESMAMQKAQYAMSPGMSPLHRQEAMALYNQAAQRSRRHSNQFLQQHLFGGKRANYTSYRNH</sequence>
<evidence type="ECO:0000256" key="1">
    <source>
        <dbReference type="SAM" id="MobiDB-lite"/>
    </source>
</evidence>
<name>A0ABX8I8M4_9ASCO</name>
<keyword evidence="3" id="KW-1185">Reference proteome</keyword>
<dbReference type="Proteomes" id="UP000825434">
    <property type="component" value="Chromosome 4"/>
</dbReference>
<evidence type="ECO:0000313" key="3">
    <source>
        <dbReference type="Proteomes" id="UP000825434"/>
    </source>
</evidence>
<protein>
    <submittedName>
        <fullName evidence="2">Uncharacterized protein</fullName>
    </submittedName>
</protein>
<organism evidence="2 3">
    <name type="scientific">Candidozyma haemuli</name>
    <dbReference type="NCBI Taxonomy" id="45357"/>
    <lineage>
        <taxon>Eukaryota</taxon>
        <taxon>Fungi</taxon>
        <taxon>Dikarya</taxon>
        <taxon>Ascomycota</taxon>
        <taxon>Saccharomycotina</taxon>
        <taxon>Pichiomycetes</taxon>
        <taxon>Metschnikowiaceae</taxon>
        <taxon>Candidozyma</taxon>
    </lineage>
</organism>
<reference evidence="2 3" key="1">
    <citation type="submission" date="2021-06" db="EMBL/GenBank/DDBJ databases">
        <title>Candida outbreak in Lebanon.</title>
        <authorList>
            <person name="Finianos M."/>
        </authorList>
    </citation>
    <scope>NUCLEOTIDE SEQUENCE [LARGE SCALE GENOMIC DNA]</scope>
    <source>
        <strain evidence="2">CA3LBN</strain>
    </source>
</reference>
<gene>
    <name evidence="2" type="ORF">CA3LBN_003730</name>
</gene>
<proteinExistence type="predicted"/>
<feature type="region of interest" description="Disordered" evidence="1">
    <location>
        <begin position="1"/>
        <end position="30"/>
    </location>
</feature>
<evidence type="ECO:0000313" key="2">
    <source>
        <dbReference type="EMBL" id="QWU89407.1"/>
    </source>
</evidence>
<feature type="compositionally biased region" description="Polar residues" evidence="1">
    <location>
        <begin position="1"/>
        <end position="16"/>
    </location>
</feature>
<accession>A0ABX8I8M4</accession>
<dbReference type="EMBL" id="CP076664">
    <property type="protein sequence ID" value="QWU89407.1"/>
    <property type="molecule type" value="Genomic_DNA"/>
</dbReference>